<reference evidence="1" key="1">
    <citation type="submission" date="2021-01" db="UniProtKB">
        <authorList>
            <consortium name="EnsemblPlants"/>
        </authorList>
    </citation>
    <scope>IDENTIFICATION</scope>
</reference>
<organism evidence="1 2">
    <name type="scientific">Kalanchoe fedtschenkoi</name>
    <name type="common">Lavender scallops</name>
    <name type="synonym">South American air plant</name>
    <dbReference type="NCBI Taxonomy" id="63787"/>
    <lineage>
        <taxon>Eukaryota</taxon>
        <taxon>Viridiplantae</taxon>
        <taxon>Streptophyta</taxon>
        <taxon>Embryophyta</taxon>
        <taxon>Tracheophyta</taxon>
        <taxon>Spermatophyta</taxon>
        <taxon>Magnoliopsida</taxon>
        <taxon>eudicotyledons</taxon>
        <taxon>Gunneridae</taxon>
        <taxon>Pentapetalae</taxon>
        <taxon>Saxifragales</taxon>
        <taxon>Crassulaceae</taxon>
        <taxon>Kalanchoe</taxon>
    </lineage>
</organism>
<dbReference type="Gramene" id="Kaladp0063s0030.1.v1.1">
    <property type="protein sequence ID" value="Kaladp0063s0030.1.v1.1.CDS.1"/>
    <property type="gene ID" value="Kaladp0063s0030.v1.1"/>
</dbReference>
<dbReference type="AlphaFoldDB" id="A0A7N0UEZ4"/>
<evidence type="ECO:0000313" key="2">
    <source>
        <dbReference type="Proteomes" id="UP000594263"/>
    </source>
</evidence>
<keyword evidence="2" id="KW-1185">Reference proteome</keyword>
<name>A0A7N0UEZ4_KALFE</name>
<proteinExistence type="predicted"/>
<accession>A0A7N0UEZ4</accession>
<dbReference type="EnsemblPlants" id="Kaladp0063s0030.1.v1.1">
    <property type="protein sequence ID" value="Kaladp0063s0030.1.v1.1.CDS.1"/>
    <property type="gene ID" value="Kaladp0063s0030.v1.1"/>
</dbReference>
<sequence length="72" mass="8117">MDHLLIHGEVAPKVWSELKHKLVVNFSLNSIKDFIQSTMLDSGYKDLDGFLVITLVRVFSLGDLGMEKQAEV</sequence>
<dbReference type="Proteomes" id="UP000594263">
    <property type="component" value="Unplaced"/>
</dbReference>
<protein>
    <submittedName>
        <fullName evidence="1">Uncharacterized protein</fullName>
    </submittedName>
</protein>
<evidence type="ECO:0000313" key="1">
    <source>
        <dbReference type="EnsemblPlants" id="Kaladp0063s0030.1.v1.1.CDS.1"/>
    </source>
</evidence>